<evidence type="ECO:0000313" key="1">
    <source>
        <dbReference type="EMBL" id="TCO45367.1"/>
    </source>
</evidence>
<proteinExistence type="predicted"/>
<protein>
    <recommendedName>
        <fullName evidence="3">Alpha/beta hydrolase family protein</fullName>
    </recommendedName>
</protein>
<gene>
    <name evidence="1" type="ORF">EV192_121131</name>
</gene>
<dbReference type="AlphaFoldDB" id="A0A4R2IKZ6"/>
<dbReference type="EMBL" id="SLWS01000021">
    <property type="protein sequence ID" value="TCO45367.1"/>
    <property type="molecule type" value="Genomic_DNA"/>
</dbReference>
<accession>A0A4R2IKZ6</accession>
<evidence type="ECO:0008006" key="3">
    <source>
        <dbReference type="Google" id="ProtNLM"/>
    </source>
</evidence>
<sequence>MVRKGPSHGPAVVVLDPQGDAKHDELPATWRGLTDDVGVVWWRLPAATRMGQLGDNLPTELAIGRDPIHLVGGGDAALLTLSLAARRPDVVRSVVLVDPPWKPDDVPPQDDIAPAGTVQYVMTSKSGHIGGRLPMGHPDVVAAVVRAVATAP</sequence>
<comment type="caution">
    <text evidence="1">The sequence shown here is derived from an EMBL/GenBank/DDBJ whole genome shotgun (WGS) entry which is preliminary data.</text>
</comment>
<keyword evidence="2" id="KW-1185">Reference proteome</keyword>
<dbReference type="SUPFAM" id="SSF53474">
    <property type="entry name" value="alpha/beta-Hydrolases"/>
    <property type="match status" value="1"/>
</dbReference>
<organism evidence="1 2">
    <name type="scientific">Actinocrispum wychmicini</name>
    <dbReference type="NCBI Taxonomy" id="1213861"/>
    <lineage>
        <taxon>Bacteria</taxon>
        <taxon>Bacillati</taxon>
        <taxon>Actinomycetota</taxon>
        <taxon>Actinomycetes</taxon>
        <taxon>Pseudonocardiales</taxon>
        <taxon>Pseudonocardiaceae</taxon>
        <taxon>Actinocrispum</taxon>
    </lineage>
</organism>
<dbReference type="Gene3D" id="3.40.50.1820">
    <property type="entry name" value="alpha/beta hydrolase"/>
    <property type="match status" value="1"/>
</dbReference>
<dbReference type="Proteomes" id="UP000295680">
    <property type="component" value="Unassembled WGS sequence"/>
</dbReference>
<reference evidence="1 2" key="1">
    <citation type="submission" date="2019-03" db="EMBL/GenBank/DDBJ databases">
        <title>Genomic Encyclopedia of Type Strains, Phase IV (KMG-IV): sequencing the most valuable type-strain genomes for metagenomic binning, comparative biology and taxonomic classification.</title>
        <authorList>
            <person name="Goeker M."/>
        </authorList>
    </citation>
    <scope>NUCLEOTIDE SEQUENCE [LARGE SCALE GENOMIC DNA]</scope>
    <source>
        <strain evidence="1 2">DSM 45934</strain>
    </source>
</reference>
<evidence type="ECO:0000313" key="2">
    <source>
        <dbReference type="Proteomes" id="UP000295680"/>
    </source>
</evidence>
<dbReference type="InterPro" id="IPR029058">
    <property type="entry name" value="AB_hydrolase_fold"/>
</dbReference>
<name>A0A4R2IKZ6_9PSEU</name>